<sequence>MSSLKDAQKTIQTGGIDKSGRIVEDVENKNRAGLGFQQGPFNSNVKVMQPIFYSGVFIHQDDQHSAAIIEDSDEDEACANIVTHSQTSGEENDDEEVSNELSCFLEHEEKAIQPFEKRIELVNLGFDDDMKEVNIGSKLGPEAKKGLIDLLREYSDVFSWSYQNMSGLDSKIVEHRFSLKPECPPVKQKLRRTHPDMAVKIKEEVQKQIDV</sequence>
<evidence type="ECO:0000313" key="2">
    <source>
        <dbReference type="Proteomes" id="UP001058974"/>
    </source>
</evidence>
<dbReference type="Proteomes" id="UP001058974">
    <property type="component" value="Chromosome 6"/>
</dbReference>
<name>A0A9D4W833_PEA</name>
<dbReference type="Gramene" id="Psat06G0275700-T1">
    <property type="protein sequence ID" value="KAI5396663.1"/>
    <property type="gene ID" value="KIW84_062757"/>
</dbReference>
<organism evidence="1 2">
    <name type="scientific">Pisum sativum</name>
    <name type="common">Garden pea</name>
    <name type="synonym">Lathyrus oleraceus</name>
    <dbReference type="NCBI Taxonomy" id="3888"/>
    <lineage>
        <taxon>Eukaryota</taxon>
        <taxon>Viridiplantae</taxon>
        <taxon>Streptophyta</taxon>
        <taxon>Embryophyta</taxon>
        <taxon>Tracheophyta</taxon>
        <taxon>Spermatophyta</taxon>
        <taxon>Magnoliopsida</taxon>
        <taxon>eudicotyledons</taxon>
        <taxon>Gunneridae</taxon>
        <taxon>Pentapetalae</taxon>
        <taxon>rosids</taxon>
        <taxon>fabids</taxon>
        <taxon>Fabales</taxon>
        <taxon>Fabaceae</taxon>
        <taxon>Papilionoideae</taxon>
        <taxon>50 kb inversion clade</taxon>
        <taxon>NPAAA clade</taxon>
        <taxon>Hologalegina</taxon>
        <taxon>IRL clade</taxon>
        <taxon>Fabeae</taxon>
        <taxon>Lathyrus</taxon>
    </lineage>
</organism>
<protein>
    <submittedName>
        <fullName evidence="1">Uncharacterized protein</fullName>
    </submittedName>
</protein>
<keyword evidence="2" id="KW-1185">Reference proteome</keyword>
<dbReference type="AlphaFoldDB" id="A0A9D4W833"/>
<accession>A0A9D4W833</accession>
<gene>
    <name evidence="1" type="ORF">KIW84_062757</name>
</gene>
<evidence type="ECO:0000313" key="1">
    <source>
        <dbReference type="EMBL" id="KAI5396663.1"/>
    </source>
</evidence>
<reference evidence="1 2" key="1">
    <citation type="journal article" date="2022" name="Nat. Genet.">
        <title>Improved pea reference genome and pan-genome highlight genomic features and evolutionary characteristics.</title>
        <authorList>
            <person name="Yang T."/>
            <person name="Liu R."/>
            <person name="Luo Y."/>
            <person name="Hu S."/>
            <person name="Wang D."/>
            <person name="Wang C."/>
            <person name="Pandey M.K."/>
            <person name="Ge S."/>
            <person name="Xu Q."/>
            <person name="Li N."/>
            <person name="Li G."/>
            <person name="Huang Y."/>
            <person name="Saxena R.K."/>
            <person name="Ji Y."/>
            <person name="Li M."/>
            <person name="Yan X."/>
            <person name="He Y."/>
            <person name="Liu Y."/>
            <person name="Wang X."/>
            <person name="Xiang C."/>
            <person name="Varshney R.K."/>
            <person name="Ding H."/>
            <person name="Gao S."/>
            <person name="Zong X."/>
        </authorList>
    </citation>
    <scope>NUCLEOTIDE SEQUENCE [LARGE SCALE GENOMIC DNA]</scope>
    <source>
        <strain evidence="1 2">cv. Zhongwan 6</strain>
    </source>
</reference>
<proteinExistence type="predicted"/>
<dbReference type="EMBL" id="JAMSHJ010000006">
    <property type="protein sequence ID" value="KAI5396663.1"/>
    <property type="molecule type" value="Genomic_DNA"/>
</dbReference>
<comment type="caution">
    <text evidence="1">The sequence shown here is derived from an EMBL/GenBank/DDBJ whole genome shotgun (WGS) entry which is preliminary data.</text>
</comment>